<evidence type="ECO:0000256" key="2">
    <source>
        <dbReference type="ARBA" id="ARBA00022840"/>
    </source>
</evidence>
<keyword evidence="5" id="KW-1185">Reference proteome</keyword>
<dbReference type="EMBL" id="RBIL01000001">
    <property type="protein sequence ID" value="RKQ91193.1"/>
    <property type="molecule type" value="Genomic_DNA"/>
</dbReference>
<comment type="caution">
    <text evidence="4">The sequence shown here is derived from an EMBL/GenBank/DDBJ whole genome shotgun (WGS) entry which is preliminary data.</text>
</comment>
<protein>
    <submittedName>
        <fullName evidence="4">ABC transporter family protein</fullName>
    </submittedName>
</protein>
<dbReference type="InterPro" id="IPR050334">
    <property type="entry name" value="Molybdenum_import_ModC"/>
</dbReference>
<dbReference type="GO" id="GO:0016887">
    <property type="term" value="F:ATP hydrolysis activity"/>
    <property type="evidence" value="ECO:0007669"/>
    <property type="project" value="InterPro"/>
</dbReference>
<evidence type="ECO:0000313" key="4">
    <source>
        <dbReference type="EMBL" id="RKQ91193.1"/>
    </source>
</evidence>
<accession>A0A660LBF1</accession>
<evidence type="ECO:0000256" key="1">
    <source>
        <dbReference type="ARBA" id="ARBA00022741"/>
    </source>
</evidence>
<name>A0A660LBF1_9ACTN</name>
<dbReference type="RefSeq" id="WP_121248596.1">
    <property type="nucleotide sequence ID" value="NZ_RBIL01000001.1"/>
</dbReference>
<dbReference type="SUPFAM" id="SSF52540">
    <property type="entry name" value="P-loop containing nucleoside triphosphate hydrolases"/>
    <property type="match status" value="1"/>
</dbReference>
<dbReference type="InterPro" id="IPR003593">
    <property type="entry name" value="AAA+_ATPase"/>
</dbReference>
<proteinExistence type="predicted"/>
<reference evidence="4 5" key="1">
    <citation type="submission" date="2018-10" db="EMBL/GenBank/DDBJ databases">
        <title>Genomic Encyclopedia of Archaeal and Bacterial Type Strains, Phase II (KMG-II): from individual species to whole genera.</title>
        <authorList>
            <person name="Goeker M."/>
        </authorList>
    </citation>
    <scope>NUCLEOTIDE SEQUENCE [LARGE SCALE GENOMIC DNA]</scope>
    <source>
        <strain evidence="4 5">DSM 14954</strain>
    </source>
</reference>
<sequence length="187" mass="19006">MAAPTKQMIVAMDPPLVTASALGLCFGRRAVLSGIDLAVAPGEVHGVLGPRGCGKSVLLGVFAGALQPSTGSARADRAVLVAEGGGASLAVARALAGAPLVLLIDEPADGFDAVTRTAVRELVARHARRGGAALWATRRLDSLQGVARTLTLMTDGRPRYTGSVEALALRALAESAADVADRLRHAA</sequence>
<keyword evidence="2" id="KW-0067">ATP-binding</keyword>
<dbReference type="Pfam" id="PF00005">
    <property type="entry name" value="ABC_tran"/>
    <property type="match status" value="1"/>
</dbReference>
<keyword evidence="1" id="KW-0547">Nucleotide-binding</keyword>
<evidence type="ECO:0000259" key="3">
    <source>
        <dbReference type="PROSITE" id="PS50893"/>
    </source>
</evidence>
<dbReference type="OrthoDB" id="9804819at2"/>
<dbReference type="SMART" id="SM00382">
    <property type="entry name" value="AAA"/>
    <property type="match status" value="1"/>
</dbReference>
<feature type="domain" description="ABC transporter" evidence="3">
    <location>
        <begin position="17"/>
        <end position="180"/>
    </location>
</feature>
<dbReference type="Gene3D" id="3.40.50.300">
    <property type="entry name" value="P-loop containing nucleotide triphosphate hydrolases"/>
    <property type="match status" value="2"/>
</dbReference>
<dbReference type="InterPro" id="IPR027417">
    <property type="entry name" value="P-loop_NTPase"/>
</dbReference>
<dbReference type="InterPro" id="IPR003439">
    <property type="entry name" value="ABC_transporter-like_ATP-bd"/>
</dbReference>
<evidence type="ECO:0000313" key="5">
    <source>
        <dbReference type="Proteomes" id="UP000278962"/>
    </source>
</evidence>
<dbReference type="PANTHER" id="PTHR43514">
    <property type="entry name" value="ABC TRANSPORTER I FAMILY MEMBER 10"/>
    <property type="match status" value="1"/>
</dbReference>
<dbReference type="Proteomes" id="UP000278962">
    <property type="component" value="Unassembled WGS sequence"/>
</dbReference>
<dbReference type="GO" id="GO:0005524">
    <property type="term" value="F:ATP binding"/>
    <property type="evidence" value="ECO:0007669"/>
    <property type="project" value="UniProtKB-KW"/>
</dbReference>
<gene>
    <name evidence="4" type="ORF">C8N24_1013</name>
</gene>
<dbReference type="PANTHER" id="PTHR43514:SF4">
    <property type="entry name" value="ABC TRANSPORTER I FAMILY MEMBER 10"/>
    <property type="match status" value="1"/>
</dbReference>
<dbReference type="PROSITE" id="PS50893">
    <property type="entry name" value="ABC_TRANSPORTER_2"/>
    <property type="match status" value="1"/>
</dbReference>
<organism evidence="4 5">
    <name type="scientific">Solirubrobacter pauli</name>
    <dbReference type="NCBI Taxonomy" id="166793"/>
    <lineage>
        <taxon>Bacteria</taxon>
        <taxon>Bacillati</taxon>
        <taxon>Actinomycetota</taxon>
        <taxon>Thermoleophilia</taxon>
        <taxon>Solirubrobacterales</taxon>
        <taxon>Solirubrobacteraceae</taxon>
        <taxon>Solirubrobacter</taxon>
    </lineage>
</organism>
<dbReference type="AlphaFoldDB" id="A0A660LBF1"/>